<keyword evidence="2" id="KW-0472">Membrane</keyword>
<accession>A0A9X1XF86</accession>
<evidence type="ECO:0000256" key="2">
    <source>
        <dbReference type="SAM" id="Phobius"/>
    </source>
</evidence>
<feature type="compositionally biased region" description="Basic and acidic residues" evidence="1">
    <location>
        <begin position="66"/>
        <end position="101"/>
    </location>
</feature>
<proteinExistence type="predicted"/>
<keyword evidence="2" id="KW-1133">Transmembrane helix</keyword>
<evidence type="ECO:0000313" key="3">
    <source>
        <dbReference type="EMBL" id="MCK6258770.1"/>
    </source>
</evidence>
<feature type="transmembrane region" description="Helical" evidence="2">
    <location>
        <begin position="36"/>
        <end position="54"/>
    </location>
</feature>
<comment type="caution">
    <text evidence="3">The sequence shown here is derived from an EMBL/GenBank/DDBJ whole genome shotgun (WGS) entry which is preliminary data.</text>
</comment>
<gene>
    <name evidence="3" type="ORF">LCY76_19565</name>
</gene>
<feature type="transmembrane region" description="Helical" evidence="2">
    <location>
        <begin position="6"/>
        <end position="24"/>
    </location>
</feature>
<keyword evidence="2" id="KW-0812">Transmembrane</keyword>
<dbReference type="EMBL" id="JAIWJX010000002">
    <property type="protein sequence ID" value="MCK6258770.1"/>
    <property type="molecule type" value="Genomic_DNA"/>
</dbReference>
<dbReference type="Proteomes" id="UP001139011">
    <property type="component" value="Unassembled WGS sequence"/>
</dbReference>
<keyword evidence="4" id="KW-1185">Reference proteome</keyword>
<protein>
    <submittedName>
        <fullName evidence="3">Uncharacterized protein</fullName>
    </submittedName>
</protein>
<organism evidence="3 4">
    <name type="scientific">Fictibacillus marinisediminis</name>
    <dbReference type="NCBI Taxonomy" id="2878389"/>
    <lineage>
        <taxon>Bacteria</taxon>
        <taxon>Bacillati</taxon>
        <taxon>Bacillota</taxon>
        <taxon>Bacilli</taxon>
        <taxon>Bacillales</taxon>
        <taxon>Fictibacillaceae</taxon>
        <taxon>Fictibacillus</taxon>
    </lineage>
</organism>
<feature type="region of interest" description="Disordered" evidence="1">
    <location>
        <begin position="55"/>
        <end position="101"/>
    </location>
</feature>
<dbReference type="RefSeq" id="WP_248254012.1">
    <property type="nucleotide sequence ID" value="NZ_JAIWJX010000002.1"/>
</dbReference>
<evidence type="ECO:0000313" key="4">
    <source>
        <dbReference type="Proteomes" id="UP001139011"/>
    </source>
</evidence>
<evidence type="ECO:0000256" key="1">
    <source>
        <dbReference type="SAM" id="MobiDB-lite"/>
    </source>
</evidence>
<dbReference type="AlphaFoldDB" id="A0A9X1XF86"/>
<feature type="compositionally biased region" description="Polar residues" evidence="1">
    <location>
        <begin position="55"/>
        <end position="65"/>
    </location>
</feature>
<name>A0A9X1XF86_9BACL</name>
<reference evidence="3" key="1">
    <citation type="submission" date="2021-09" db="EMBL/GenBank/DDBJ databases">
        <title>Genome analysis of Fictibacillus sp. KIGAM418 isolated from marine sediment.</title>
        <authorList>
            <person name="Seo M.-J."/>
            <person name="Cho E.-S."/>
            <person name="Hwang C.Y."/>
        </authorList>
    </citation>
    <scope>NUCLEOTIDE SEQUENCE</scope>
    <source>
        <strain evidence="3">KIGAM418</strain>
    </source>
</reference>
<sequence>MGMFFGFISLLALFVFVILALISLVKKNGKAKKNFLIAGICMVIFIVAVSTSGATDTTQTSSTNDKAVKDTASKKETKEEKAKSAEVQAKEEAKQKADAEQKAKEVAKAKAEAKQKAKAEAEAKKKAEAAAKAKAAAEAKRKADALKMSGSGDTATKQFKLEPGFVVFQAKYTGSQNFIVTLLDENGNNVDLLVNTIGSYQGKRFVAVPDGGKYMLNVKASGPWTIQGSQEIPKEEKGTISGNGDDVRFVHMNSGARTFTLSHSGSQNFIVKINDSVLLANEIGNYHGSTVESIPDDSVYAIGIQANGPWKISIK</sequence>